<proteinExistence type="predicted"/>
<evidence type="ECO:0000256" key="6">
    <source>
        <dbReference type="ARBA" id="ARBA00022840"/>
    </source>
</evidence>
<keyword evidence="11" id="KW-1185">Reference proteome</keyword>
<accession>A0A345XK37</accession>
<feature type="compositionally biased region" description="Basic and acidic residues" evidence="8">
    <location>
        <begin position="388"/>
        <end position="401"/>
    </location>
</feature>
<dbReference type="GO" id="GO:0005524">
    <property type="term" value="F:ATP binding"/>
    <property type="evidence" value="ECO:0007669"/>
    <property type="project" value="UniProtKB-UniRule"/>
</dbReference>
<feature type="region of interest" description="Disordered" evidence="8">
    <location>
        <begin position="369"/>
        <end position="482"/>
    </location>
</feature>
<organism evidence="10 11">
    <name type="scientific">Streptomyces armeniacus</name>
    <dbReference type="NCBI Taxonomy" id="83291"/>
    <lineage>
        <taxon>Bacteria</taxon>
        <taxon>Bacillati</taxon>
        <taxon>Actinomycetota</taxon>
        <taxon>Actinomycetes</taxon>
        <taxon>Kitasatosporales</taxon>
        <taxon>Streptomycetaceae</taxon>
        <taxon>Streptomyces</taxon>
    </lineage>
</organism>
<dbReference type="PANTHER" id="PTHR43289:SF6">
    <property type="entry name" value="SERINE_THREONINE-PROTEIN KINASE NEKL-3"/>
    <property type="match status" value="1"/>
</dbReference>
<evidence type="ECO:0000313" key="11">
    <source>
        <dbReference type="Proteomes" id="UP000254425"/>
    </source>
</evidence>
<dbReference type="SMART" id="SM00220">
    <property type="entry name" value="S_TKc"/>
    <property type="match status" value="1"/>
</dbReference>
<keyword evidence="4 7" id="KW-0547">Nucleotide-binding</keyword>
<dbReference type="EMBL" id="CP031320">
    <property type="protein sequence ID" value="AXK32003.1"/>
    <property type="molecule type" value="Genomic_DNA"/>
</dbReference>
<keyword evidence="6 7" id="KW-0067">ATP-binding</keyword>
<dbReference type="Proteomes" id="UP000254425">
    <property type="component" value="Chromosome"/>
</dbReference>
<dbReference type="PROSITE" id="PS00108">
    <property type="entry name" value="PROTEIN_KINASE_ST"/>
    <property type="match status" value="1"/>
</dbReference>
<evidence type="ECO:0000256" key="7">
    <source>
        <dbReference type="PROSITE-ProRule" id="PRU10141"/>
    </source>
</evidence>
<feature type="compositionally biased region" description="Low complexity" evidence="8">
    <location>
        <begin position="306"/>
        <end position="338"/>
    </location>
</feature>
<dbReference type="PANTHER" id="PTHR43289">
    <property type="entry name" value="MITOGEN-ACTIVATED PROTEIN KINASE KINASE KINASE 20-RELATED"/>
    <property type="match status" value="1"/>
</dbReference>
<keyword evidence="3" id="KW-0808">Transferase</keyword>
<evidence type="ECO:0000256" key="2">
    <source>
        <dbReference type="ARBA" id="ARBA00022527"/>
    </source>
</evidence>
<dbReference type="InterPro" id="IPR017441">
    <property type="entry name" value="Protein_kinase_ATP_BS"/>
</dbReference>
<evidence type="ECO:0000259" key="9">
    <source>
        <dbReference type="PROSITE" id="PS50011"/>
    </source>
</evidence>
<feature type="domain" description="Protein kinase" evidence="9">
    <location>
        <begin position="24"/>
        <end position="283"/>
    </location>
</feature>
<dbReference type="SUPFAM" id="SSF56112">
    <property type="entry name" value="Protein kinase-like (PK-like)"/>
    <property type="match status" value="1"/>
</dbReference>
<reference evidence="10 11" key="1">
    <citation type="submission" date="2018-07" db="EMBL/GenBank/DDBJ databases">
        <title>Draft genome of the type strain Streptomyces armeniacus ATCC 15676.</title>
        <authorList>
            <person name="Labana P."/>
            <person name="Gosse J.T."/>
            <person name="Boddy C.N."/>
        </authorList>
    </citation>
    <scope>NUCLEOTIDE SEQUENCE [LARGE SCALE GENOMIC DNA]</scope>
    <source>
        <strain evidence="10 11">ATCC 15676</strain>
    </source>
</reference>
<dbReference type="CDD" id="cd14014">
    <property type="entry name" value="STKc_PknB_like"/>
    <property type="match status" value="1"/>
</dbReference>
<sequence>MASGDSADQGPGAELDGRLLGGRYRVTGRIGRGGMGVVCRAVDEVLGREVAVKVLRAYTDAAASELADMRARMQREARAAARIRNPRVITVHDVLEEGGRPVIVMELIDGPSLDGAMTDDGAMEPGAVAAIGAEVADALDAAHAAGVLHRDVKPGNVLLDRSGRVVLTDFGIASIEAPDDGADSRLTRSGELVGSLDYMPPERAQGAEPDKAADIWALGMTLYAAVEGSAPFRRTSVWSTLSAIISEPLPEPQRAGPLEPVLRELLSKEPEQRPTAARARDLLRAVAAGSPEAAGAAAAVPAASAAAPPAGGSAAPGGESSGAVVLGSAGQGQTPPGRTGRRRKAVPAAVVAAVVVIAGGAAYAVLGNDGGDPEAGGDRTPTASATRDGAEHGGEAAPERTRKAKPSPEETPSATRGGGAAGAPDNGTDDGGTGGADSGGSSGSDGGADGGASSVTGGGTGGSDSGGTGGDSGGGDPPGDPCVPAGTGAYSCTVLHAAPLHTRAGAQAGTIGAGPHRFACQANFGKRETAGGRTSSWVAKVAGGASGDPAKYVNLIHLEGSVNDAPMPDMATCRER</sequence>
<dbReference type="InterPro" id="IPR008271">
    <property type="entry name" value="Ser/Thr_kinase_AS"/>
</dbReference>
<evidence type="ECO:0000256" key="1">
    <source>
        <dbReference type="ARBA" id="ARBA00012513"/>
    </source>
</evidence>
<dbReference type="GO" id="GO:0004674">
    <property type="term" value="F:protein serine/threonine kinase activity"/>
    <property type="evidence" value="ECO:0007669"/>
    <property type="project" value="UniProtKB-KW"/>
</dbReference>
<dbReference type="PROSITE" id="PS50011">
    <property type="entry name" value="PROTEIN_KINASE_DOM"/>
    <property type="match status" value="1"/>
</dbReference>
<dbReference type="Gene3D" id="1.10.510.10">
    <property type="entry name" value="Transferase(Phosphotransferase) domain 1"/>
    <property type="match status" value="1"/>
</dbReference>
<dbReference type="AlphaFoldDB" id="A0A345XK37"/>
<keyword evidence="2 10" id="KW-0723">Serine/threonine-protein kinase</keyword>
<feature type="compositionally biased region" description="Gly residues" evidence="8">
    <location>
        <begin position="429"/>
        <end position="477"/>
    </location>
</feature>
<keyword evidence="5 10" id="KW-0418">Kinase</keyword>
<evidence type="ECO:0000256" key="4">
    <source>
        <dbReference type="ARBA" id="ARBA00022741"/>
    </source>
</evidence>
<feature type="binding site" evidence="7">
    <location>
        <position position="53"/>
    </location>
    <ligand>
        <name>ATP</name>
        <dbReference type="ChEBI" id="CHEBI:30616"/>
    </ligand>
</feature>
<evidence type="ECO:0000256" key="8">
    <source>
        <dbReference type="SAM" id="MobiDB-lite"/>
    </source>
</evidence>
<dbReference type="Pfam" id="PF00069">
    <property type="entry name" value="Pkinase"/>
    <property type="match status" value="1"/>
</dbReference>
<evidence type="ECO:0000256" key="5">
    <source>
        <dbReference type="ARBA" id="ARBA00022777"/>
    </source>
</evidence>
<name>A0A345XK37_9ACTN</name>
<dbReference type="EC" id="2.7.11.1" evidence="1"/>
<dbReference type="Gene3D" id="3.30.200.20">
    <property type="entry name" value="Phosphorylase Kinase, domain 1"/>
    <property type="match status" value="1"/>
</dbReference>
<dbReference type="PROSITE" id="PS00107">
    <property type="entry name" value="PROTEIN_KINASE_ATP"/>
    <property type="match status" value="1"/>
</dbReference>
<dbReference type="InterPro" id="IPR000719">
    <property type="entry name" value="Prot_kinase_dom"/>
</dbReference>
<dbReference type="RefSeq" id="WP_208875955.1">
    <property type="nucleotide sequence ID" value="NZ_CP031320.1"/>
</dbReference>
<dbReference type="InterPro" id="IPR011009">
    <property type="entry name" value="Kinase-like_dom_sf"/>
</dbReference>
<gene>
    <name evidence="10" type="ORF">DVA86_04395</name>
</gene>
<dbReference type="KEGG" id="sarm:DVA86_04395"/>
<protein>
    <recommendedName>
        <fullName evidence="1">non-specific serine/threonine protein kinase</fullName>
        <ecNumber evidence="1">2.7.11.1</ecNumber>
    </recommendedName>
</protein>
<evidence type="ECO:0000256" key="3">
    <source>
        <dbReference type="ARBA" id="ARBA00022679"/>
    </source>
</evidence>
<evidence type="ECO:0000313" key="10">
    <source>
        <dbReference type="EMBL" id="AXK32003.1"/>
    </source>
</evidence>
<feature type="region of interest" description="Disordered" evidence="8">
    <location>
        <begin position="306"/>
        <end position="344"/>
    </location>
</feature>